<dbReference type="PANTHER" id="PTHR37536:SF1">
    <property type="entry name" value="ASPERGILLOPEPSIN, PUTAITVE (AFU_ORTHOLOGUE AFUA_7G01200)"/>
    <property type="match status" value="1"/>
</dbReference>
<dbReference type="PRINTS" id="PR00977">
    <property type="entry name" value="SCYTLDPTASE"/>
</dbReference>
<dbReference type="Gene3D" id="2.60.120.700">
    <property type="entry name" value="Peptidase G1"/>
    <property type="match status" value="1"/>
</dbReference>
<dbReference type="EMBL" id="MU853333">
    <property type="protein sequence ID" value="KAK4116112.1"/>
    <property type="molecule type" value="Genomic_DNA"/>
</dbReference>
<name>A0AAN6TKE4_9PEZI</name>
<evidence type="ECO:0000313" key="3">
    <source>
        <dbReference type="EMBL" id="KAK4116112.1"/>
    </source>
</evidence>
<dbReference type="InterPro" id="IPR038656">
    <property type="entry name" value="Peptidase_G1_sf"/>
</dbReference>
<keyword evidence="2" id="KW-0732">Signal</keyword>
<feature type="signal peptide" evidence="2">
    <location>
        <begin position="1"/>
        <end position="21"/>
    </location>
</feature>
<dbReference type="CDD" id="cd13426">
    <property type="entry name" value="Peptidase_G1"/>
    <property type="match status" value="1"/>
</dbReference>
<reference evidence="3" key="2">
    <citation type="submission" date="2023-05" db="EMBL/GenBank/DDBJ databases">
        <authorList>
            <consortium name="Lawrence Berkeley National Laboratory"/>
            <person name="Steindorff A."/>
            <person name="Hensen N."/>
            <person name="Bonometti L."/>
            <person name="Westerberg I."/>
            <person name="Brannstrom I.O."/>
            <person name="Guillou S."/>
            <person name="Cros-Aarteil S."/>
            <person name="Calhoun S."/>
            <person name="Haridas S."/>
            <person name="Kuo A."/>
            <person name="Mondo S."/>
            <person name="Pangilinan J."/>
            <person name="Riley R."/>
            <person name="Labutti K."/>
            <person name="Andreopoulos B."/>
            <person name="Lipzen A."/>
            <person name="Chen C."/>
            <person name="Yanf M."/>
            <person name="Daum C."/>
            <person name="Ng V."/>
            <person name="Clum A."/>
            <person name="Ohm R."/>
            <person name="Martin F."/>
            <person name="Silar P."/>
            <person name="Natvig D."/>
            <person name="Lalanne C."/>
            <person name="Gautier V."/>
            <person name="Ament-Velasquez S.L."/>
            <person name="Kruys A."/>
            <person name="Hutchinson M.I."/>
            <person name="Powell A.J."/>
            <person name="Barry K."/>
            <person name="Miller A.N."/>
            <person name="Grigoriev I.V."/>
            <person name="Debuchy R."/>
            <person name="Gladieux P."/>
            <person name="Thoren M.H."/>
            <person name="Johannesson H."/>
        </authorList>
    </citation>
    <scope>NUCLEOTIDE SEQUENCE</scope>
    <source>
        <strain evidence="3">CBS 508.74</strain>
    </source>
</reference>
<accession>A0AAN6TKE4</accession>
<dbReference type="RefSeq" id="XP_064673682.1">
    <property type="nucleotide sequence ID" value="XM_064814239.1"/>
</dbReference>
<dbReference type="SUPFAM" id="SSF49899">
    <property type="entry name" value="Concanavalin A-like lectins/glucanases"/>
    <property type="match status" value="1"/>
</dbReference>
<protein>
    <submittedName>
        <fullName evidence="3">Concanavalin A-like lectin/glucanase</fullName>
    </submittedName>
</protein>
<dbReference type="GO" id="GO:0070007">
    <property type="term" value="F:glutamic-type endopeptidase activity"/>
    <property type="evidence" value="ECO:0007669"/>
    <property type="project" value="InterPro"/>
</dbReference>
<organism evidence="3 4">
    <name type="scientific">Canariomyces notabilis</name>
    <dbReference type="NCBI Taxonomy" id="2074819"/>
    <lineage>
        <taxon>Eukaryota</taxon>
        <taxon>Fungi</taxon>
        <taxon>Dikarya</taxon>
        <taxon>Ascomycota</taxon>
        <taxon>Pezizomycotina</taxon>
        <taxon>Sordariomycetes</taxon>
        <taxon>Sordariomycetidae</taxon>
        <taxon>Sordariales</taxon>
        <taxon>Chaetomiaceae</taxon>
        <taxon>Canariomyces</taxon>
    </lineage>
</organism>
<comment type="caution">
    <text evidence="3">The sequence shown here is derived from an EMBL/GenBank/DDBJ whole genome shotgun (WGS) entry which is preliminary data.</text>
</comment>
<feature type="chain" id="PRO_5042935700" evidence="2">
    <location>
        <begin position="22"/>
        <end position="185"/>
    </location>
</feature>
<dbReference type="PROSITE" id="PS51257">
    <property type="entry name" value="PROKAR_LIPOPROTEIN"/>
    <property type="match status" value="1"/>
</dbReference>
<proteinExistence type="predicted"/>
<dbReference type="Proteomes" id="UP001302812">
    <property type="component" value="Unassembled WGS sequence"/>
</dbReference>
<dbReference type="PANTHER" id="PTHR37536">
    <property type="entry name" value="PUTATIVE (AFU_ORTHOLOGUE AFUA_3G02970)-RELATED"/>
    <property type="match status" value="1"/>
</dbReference>
<evidence type="ECO:0000256" key="2">
    <source>
        <dbReference type="SAM" id="SignalP"/>
    </source>
</evidence>
<dbReference type="Pfam" id="PF01828">
    <property type="entry name" value="Peptidase_A4"/>
    <property type="match status" value="1"/>
</dbReference>
<dbReference type="AlphaFoldDB" id="A0AAN6TKE4"/>
<dbReference type="GeneID" id="89938364"/>
<feature type="region of interest" description="Disordered" evidence="1">
    <location>
        <begin position="47"/>
        <end position="73"/>
    </location>
</feature>
<reference evidence="3" key="1">
    <citation type="journal article" date="2023" name="Mol. Phylogenet. Evol.">
        <title>Genome-scale phylogeny and comparative genomics of the fungal order Sordariales.</title>
        <authorList>
            <person name="Hensen N."/>
            <person name="Bonometti L."/>
            <person name="Westerberg I."/>
            <person name="Brannstrom I.O."/>
            <person name="Guillou S."/>
            <person name="Cros-Aarteil S."/>
            <person name="Calhoun S."/>
            <person name="Haridas S."/>
            <person name="Kuo A."/>
            <person name="Mondo S."/>
            <person name="Pangilinan J."/>
            <person name="Riley R."/>
            <person name="LaButti K."/>
            <person name="Andreopoulos B."/>
            <person name="Lipzen A."/>
            <person name="Chen C."/>
            <person name="Yan M."/>
            <person name="Daum C."/>
            <person name="Ng V."/>
            <person name="Clum A."/>
            <person name="Steindorff A."/>
            <person name="Ohm R.A."/>
            <person name="Martin F."/>
            <person name="Silar P."/>
            <person name="Natvig D.O."/>
            <person name="Lalanne C."/>
            <person name="Gautier V."/>
            <person name="Ament-Velasquez S.L."/>
            <person name="Kruys A."/>
            <person name="Hutchinson M.I."/>
            <person name="Powell A.J."/>
            <person name="Barry K."/>
            <person name="Miller A.N."/>
            <person name="Grigoriev I.V."/>
            <person name="Debuchy R."/>
            <person name="Gladieux P."/>
            <person name="Hiltunen Thoren M."/>
            <person name="Johannesson H."/>
        </authorList>
    </citation>
    <scope>NUCLEOTIDE SEQUENCE</scope>
    <source>
        <strain evidence="3">CBS 508.74</strain>
    </source>
</reference>
<evidence type="ECO:0000256" key="1">
    <source>
        <dbReference type="SAM" id="MobiDB-lite"/>
    </source>
</evidence>
<keyword evidence="4" id="KW-1185">Reference proteome</keyword>
<sequence>MMWSAARSLLVVSLIASTACAKLSFTATVEQDGQEVEASDLVFVPIPPLTHGRSPSSGLSPGQERRGKDPVSYSSNWCGASQHSTGSDEVSNIFSFFTAPDLRLRPQIPAPQFAAAWVGIDGAECKTALLQAGVTTIVNSNGGQSASAWWEWYPEAAYTIDGLRVNPGDWMSVNITATDSSSATV</sequence>
<evidence type="ECO:0000313" key="4">
    <source>
        <dbReference type="Proteomes" id="UP001302812"/>
    </source>
</evidence>
<gene>
    <name evidence="3" type="ORF">N656DRAFT_774305</name>
</gene>
<dbReference type="InterPro" id="IPR000250">
    <property type="entry name" value="Peptidase_G1"/>
</dbReference>
<dbReference type="GO" id="GO:0006508">
    <property type="term" value="P:proteolysis"/>
    <property type="evidence" value="ECO:0007669"/>
    <property type="project" value="InterPro"/>
</dbReference>
<dbReference type="InterPro" id="IPR013320">
    <property type="entry name" value="ConA-like_dom_sf"/>
</dbReference>